<keyword evidence="2" id="KW-1185">Reference proteome</keyword>
<accession>W0JU12</accession>
<reference evidence="1 2" key="1">
    <citation type="submission" date="2014-01" db="EMBL/GenBank/DDBJ databases">
        <authorList>
            <consortium name="DOE Joint Genome Institute"/>
            <person name="Anderson I."/>
            <person name="Huntemann M."/>
            <person name="Han J."/>
            <person name="Chen A."/>
            <person name="Kyrpides N."/>
            <person name="Mavromatis K."/>
            <person name="Markowitz V."/>
            <person name="Palaniappan K."/>
            <person name="Ivanova N."/>
            <person name="Schaumberg A."/>
            <person name="Pati A."/>
            <person name="Liolios K."/>
            <person name="Nordberg H.P."/>
            <person name="Cantor M.N."/>
            <person name="Hua S.X."/>
            <person name="Woyke T."/>
        </authorList>
    </citation>
    <scope>NUCLEOTIDE SEQUENCE [LARGE SCALE GENOMIC DNA]</scope>
    <source>
        <strain evidence="1 2">XH-48</strain>
        <plasmid evidence="2">2</plasmid>
    </source>
</reference>
<proteinExistence type="predicted"/>
<geneLocation type="plasmid" evidence="1">
    <name>unnamed</name>
</geneLocation>
<name>W0JU12_9EURY</name>
<protein>
    <submittedName>
        <fullName evidence="1">Uncharacterized protein</fullName>
    </submittedName>
</protein>
<evidence type="ECO:0000313" key="1">
    <source>
        <dbReference type="EMBL" id="AHG02091.1"/>
    </source>
</evidence>
<keyword evidence="1" id="KW-0614">Plasmid</keyword>
<dbReference type="AlphaFoldDB" id="W0JU12"/>
<dbReference type="KEGG" id="hlr:HALLA_01945"/>
<dbReference type="EMBL" id="CP007057">
    <property type="protein sequence ID" value="AHG02091.1"/>
    <property type="molecule type" value="Genomic_DNA"/>
</dbReference>
<dbReference type="Proteomes" id="UP000019024">
    <property type="component" value="Plasmid unnamed2"/>
</dbReference>
<organism evidence="1 2">
    <name type="scientific">Halostagnicola larsenii XH-48</name>
    <dbReference type="NCBI Taxonomy" id="797299"/>
    <lineage>
        <taxon>Archaea</taxon>
        <taxon>Methanobacteriati</taxon>
        <taxon>Methanobacteriota</taxon>
        <taxon>Stenosarchaea group</taxon>
        <taxon>Halobacteria</taxon>
        <taxon>Halobacteriales</taxon>
        <taxon>Natrialbaceae</taxon>
        <taxon>Halostagnicola</taxon>
    </lineage>
</organism>
<dbReference type="HOGENOM" id="CLU_3322842_0_0_2"/>
<sequence length="38" mass="4443">MKADSSVYPDGLFRLEEPHTLGEMRAQVYRDKARGFDR</sequence>
<gene>
    <name evidence="1" type="ORF">HALLA_01945</name>
</gene>
<evidence type="ECO:0000313" key="2">
    <source>
        <dbReference type="Proteomes" id="UP000019024"/>
    </source>
</evidence>